<name>A0ABY3RIL0_9BRAD</name>
<dbReference type="Pfam" id="PF09832">
    <property type="entry name" value="DUF2059"/>
    <property type="match status" value="1"/>
</dbReference>
<reference evidence="2" key="1">
    <citation type="journal article" date="2024" name="Antonie Van Leeuwenhoek">
        <title>Bradyrhizobium ontarionense sp. nov., a novel bacterial symbiont isolated from Aeschynomene indica (Indian jointvetch), harbours photosynthesis, nitrogen fixation and nitrous oxide (N2O) reductase genes.</title>
        <authorList>
            <person name="Bromfield E.S.P."/>
            <person name="Cloutier S."/>
        </authorList>
    </citation>
    <scope>NUCLEOTIDE SEQUENCE</scope>
    <source>
        <strain evidence="2">A19</strain>
    </source>
</reference>
<dbReference type="InterPro" id="IPR018637">
    <property type="entry name" value="DUF2059"/>
</dbReference>
<proteinExistence type="predicted"/>
<protein>
    <submittedName>
        <fullName evidence="2">DUF2059 domain-containing protein</fullName>
    </submittedName>
</protein>
<gene>
    <name evidence="2" type="ORF">LQG66_10215</name>
</gene>
<evidence type="ECO:0000313" key="3">
    <source>
        <dbReference type="Proteomes" id="UP001431010"/>
    </source>
</evidence>
<organism evidence="2 3">
    <name type="scientific">Bradyrhizobium ontarionense</name>
    <dbReference type="NCBI Taxonomy" id="2898149"/>
    <lineage>
        <taxon>Bacteria</taxon>
        <taxon>Pseudomonadati</taxon>
        <taxon>Pseudomonadota</taxon>
        <taxon>Alphaproteobacteria</taxon>
        <taxon>Hyphomicrobiales</taxon>
        <taxon>Nitrobacteraceae</taxon>
        <taxon>Bradyrhizobium</taxon>
    </lineage>
</organism>
<feature type="domain" description="DUF2059" evidence="1">
    <location>
        <begin position="87"/>
        <end position="143"/>
    </location>
</feature>
<dbReference type="RefSeq" id="WP_231326095.1">
    <property type="nucleotide sequence ID" value="NZ_CP088156.1"/>
</dbReference>
<evidence type="ECO:0000313" key="2">
    <source>
        <dbReference type="EMBL" id="UFZ06637.1"/>
    </source>
</evidence>
<dbReference type="EMBL" id="CP088156">
    <property type="protein sequence ID" value="UFZ06637.1"/>
    <property type="molecule type" value="Genomic_DNA"/>
</dbReference>
<accession>A0ABY3RIL0</accession>
<evidence type="ECO:0000259" key="1">
    <source>
        <dbReference type="Pfam" id="PF09832"/>
    </source>
</evidence>
<dbReference type="Proteomes" id="UP001431010">
    <property type="component" value="Chromosome"/>
</dbReference>
<keyword evidence="3" id="KW-1185">Reference proteome</keyword>
<sequence length="162" mass="17824">MRERILITVAVVLALTGVARAQPPSPDGLAAARRLVATMKLPEQYKAMLPTILLGIKPALVQDRPEIERDYDAMAAAVSDAYAPFYDAMVDGVSALYANTFTVDELRQIEAFYRSAVGQKFLAEAPALAQRREIIVQDIGRKAGDELKARLTDSLRQKGHRL</sequence>